<keyword evidence="1" id="KW-0812">Transmembrane</keyword>
<dbReference type="Pfam" id="PF16982">
    <property type="entry name" value="Flp1_like"/>
    <property type="match status" value="1"/>
</dbReference>
<organism evidence="3 4">
    <name type="scientific">Butyrivibrio fibrisolvens</name>
    <dbReference type="NCBI Taxonomy" id="831"/>
    <lineage>
        <taxon>Bacteria</taxon>
        <taxon>Bacillati</taxon>
        <taxon>Bacillota</taxon>
        <taxon>Clostridia</taxon>
        <taxon>Lachnospirales</taxon>
        <taxon>Lachnospiraceae</taxon>
        <taxon>Butyrivibrio</taxon>
    </lineage>
</organism>
<dbReference type="AlphaFoldDB" id="A0A1H9WK76"/>
<proteinExistence type="predicted"/>
<dbReference type="Proteomes" id="UP000182584">
    <property type="component" value="Unassembled WGS sequence"/>
</dbReference>
<evidence type="ECO:0000313" key="4">
    <source>
        <dbReference type="Proteomes" id="UP000182584"/>
    </source>
</evidence>
<dbReference type="eggNOG" id="ENOG5033BI9">
    <property type="taxonomic scope" value="Bacteria"/>
</dbReference>
<keyword evidence="3" id="KW-0282">Flagellum</keyword>
<evidence type="ECO:0000256" key="1">
    <source>
        <dbReference type="SAM" id="Phobius"/>
    </source>
</evidence>
<dbReference type="RefSeq" id="WP_034485434.1">
    <property type="nucleotide sequence ID" value="NZ_CM009896.1"/>
</dbReference>
<feature type="domain" description="Putative Flagellin Flp1-like" evidence="2">
    <location>
        <begin position="33"/>
        <end position="77"/>
    </location>
</feature>
<dbReference type="EMBL" id="FOGJ01000031">
    <property type="protein sequence ID" value="SES34280.1"/>
    <property type="molecule type" value="Genomic_DNA"/>
</dbReference>
<accession>A0A1H9WK76</accession>
<keyword evidence="3" id="KW-0966">Cell projection</keyword>
<protein>
    <submittedName>
        <fullName evidence="3">Putative Flagellin, Flp1-like, domain</fullName>
    </submittedName>
</protein>
<name>A0A1H9WK76_BUTFI</name>
<feature type="transmembrane region" description="Helical" evidence="1">
    <location>
        <begin position="37"/>
        <end position="58"/>
    </location>
</feature>
<gene>
    <name evidence="3" type="ORF">SAMN04487884_13112</name>
</gene>
<keyword evidence="3" id="KW-0969">Cilium</keyword>
<evidence type="ECO:0000313" key="3">
    <source>
        <dbReference type="EMBL" id="SES34280.1"/>
    </source>
</evidence>
<sequence length="83" mass="8890">MKKVMENVKTKFAAMKAVAQNRLACRDFAAELADDNAGMGTIEIVLIIVVLIGLVLVFKENINGVLETVFGTIDSGVSQAATY</sequence>
<reference evidence="3 4" key="1">
    <citation type="submission" date="2016-10" db="EMBL/GenBank/DDBJ databases">
        <authorList>
            <person name="de Groot N.N."/>
        </authorList>
    </citation>
    <scope>NUCLEOTIDE SEQUENCE [LARGE SCALE GENOMIC DNA]</scope>
    <source>
        <strain evidence="3 4">AR40</strain>
    </source>
</reference>
<keyword evidence="1" id="KW-0472">Membrane</keyword>
<keyword evidence="1" id="KW-1133">Transmembrane helix</keyword>
<evidence type="ECO:0000259" key="2">
    <source>
        <dbReference type="Pfam" id="PF16982"/>
    </source>
</evidence>
<dbReference type="InterPro" id="IPR031564">
    <property type="entry name" value="Flp1-like"/>
</dbReference>